<evidence type="ECO:0000259" key="1">
    <source>
        <dbReference type="PROSITE" id="PS50004"/>
    </source>
</evidence>
<dbReference type="Gene3D" id="2.60.40.150">
    <property type="entry name" value="C2 domain"/>
    <property type="match status" value="1"/>
</dbReference>
<dbReference type="Pfam" id="PF00168">
    <property type="entry name" value="C2"/>
    <property type="match status" value="1"/>
</dbReference>
<reference evidence="2 3" key="1">
    <citation type="journal article" date="2017" name="Curr. Biol.">
        <title>Genome architecture and evolution of a unichromosomal asexual nematode.</title>
        <authorList>
            <person name="Fradin H."/>
            <person name="Zegar C."/>
            <person name="Gutwein M."/>
            <person name="Lucas J."/>
            <person name="Kovtun M."/>
            <person name="Corcoran D."/>
            <person name="Baugh L.R."/>
            <person name="Kiontke K."/>
            <person name="Gunsalus K."/>
            <person name="Fitch D.H."/>
            <person name="Piano F."/>
        </authorList>
    </citation>
    <scope>NUCLEOTIDE SEQUENCE [LARGE SCALE GENOMIC DNA]</scope>
    <source>
        <strain evidence="2">PF1309</strain>
    </source>
</reference>
<dbReference type="PANTHER" id="PTHR46129">
    <property type="entry name" value="SYNAPTOTAGMIN 14, ISOFORM D"/>
    <property type="match status" value="1"/>
</dbReference>
<dbReference type="Proteomes" id="UP000218231">
    <property type="component" value="Unassembled WGS sequence"/>
</dbReference>
<gene>
    <name evidence="2" type="ORF">WR25_08894</name>
</gene>
<feature type="domain" description="C2" evidence="1">
    <location>
        <begin position="31"/>
        <end position="167"/>
    </location>
</feature>
<dbReference type="InterPro" id="IPR000008">
    <property type="entry name" value="C2_dom"/>
</dbReference>
<proteinExistence type="predicted"/>
<dbReference type="STRING" id="2018661.A0A2A2JB86"/>
<dbReference type="OrthoDB" id="5978493at2759"/>
<dbReference type="GO" id="GO:0005543">
    <property type="term" value="F:phospholipid binding"/>
    <property type="evidence" value="ECO:0007669"/>
    <property type="project" value="TreeGrafter"/>
</dbReference>
<accession>A0A2A2JB86</accession>
<keyword evidence="3" id="KW-1185">Reference proteome</keyword>
<evidence type="ECO:0000313" key="2">
    <source>
        <dbReference type="EMBL" id="PAV58905.1"/>
    </source>
</evidence>
<protein>
    <recommendedName>
        <fullName evidence="1">C2 domain-containing protein</fullName>
    </recommendedName>
</protein>
<comment type="caution">
    <text evidence="2">The sequence shown here is derived from an EMBL/GenBank/DDBJ whole genome shotgun (WGS) entry which is preliminary data.</text>
</comment>
<evidence type="ECO:0000313" key="3">
    <source>
        <dbReference type="Proteomes" id="UP000218231"/>
    </source>
</evidence>
<dbReference type="SUPFAM" id="SSF49562">
    <property type="entry name" value="C2 domain (Calcium/lipid-binding domain, CaLB)"/>
    <property type="match status" value="1"/>
</dbReference>
<dbReference type="InterPro" id="IPR043541">
    <property type="entry name" value="SYT14/14L/16"/>
</dbReference>
<dbReference type="EMBL" id="LIAE01010556">
    <property type="protein sequence ID" value="PAV58905.1"/>
    <property type="molecule type" value="Genomic_DNA"/>
</dbReference>
<dbReference type="PROSITE" id="PS50004">
    <property type="entry name" value="C2"/>
    <property type="match status" value="1"/>
</dbReference>
<dbReference type="PANTHER" id="PTHR46129:SF2">
    <property type="entry name" value="SYNAPTOTAGMIN 14, ISOFORM D"/>
    <property type="match status" value="1"/>
</dbReference>
<dbReference type="AlphaFoldDB" id="A0A2A2JB86"/>
<organism evidence="2 3">
    <name type="scientific">Diploscapter pachys</name>
    <dbReference type="NCBI Taxonomy" id="2018661"/>
    <lineage>
        <taxon>Eukaryota</taxon>
        <taxon>Metazoa</taxon>
        <taxon>Ecdysozoa</taxon>
        <taxon>Nematoda</taxon>
        <taxon>Chromadorea</taxon>
        <taxon>Rhabditida</taxon>
        <taxon>Rhabditina</taxon>
        <taxon>Rhabditomorpha</taxon>
        <taxon>Rhabditoidea</taxon>
        <taxon>Rhabditidae</taxon>
        <taxon>Diploscapter</taxon>
    </lineage>
</organism>
<name>A0A2A2JB86_9BILA</name>
<dbReference type="InterPro" id="IPR035892">
    <property type="entry name" value="C2_domain_sf"/>
</dbReference>
<sequence>MHRMSNGGISNGDSRRNSMVDASGRFCSQPNTGSSELSLGLCYDTSSECLTISVEKGASIGEMAKPPDTFVKILVKNGSGKEVHRDKTETVKCTAEPIYNRQTAVQIHKSDIETTTVMVEVWRVAGFVRAKQMVGSVALGYESSTSDAQEHWEQMIRSNGIPLSKWHPIQSTE</sequence>